<dbReference type="AlphaFoldDB" id="B4MB50"/>
<reference evidence="7 8" key="1">
    <citation type="journal article" date="2007" name="Nature">
        <title>Evolution of genes and genomes on the Drosophila phylogeny.</title>
        <authorList>
            <consortium name="Drosophila 12 Genomes Consortium"/>
            <person name="Clark A.G."/>
            <person name="Eisen M.B."/>
            <person name="Smith D.R."/>
            <person name="Bergman C.M."/>
            <person name="Oliver B."/>
            <person name="Markow T.A."/>
            <person name="Kaufman T.C."/>
            <person name="Kellis M."/>
            <person name="Gelbart W."/>
            <person name="Iyer V.N."/>
            <person name="Pollard D.A."/>
            <person name="Sackton T.B."/>
            <person name="Larracuente A.M."/>
            <person name="Singh N.D."/>
            <person name="Abad J.P."/>
            <person name="Abt D.N."/>
            <person name="Adryan B."/>
            <person name="Aguade M."/>
            <person name="Akashi H."/>
            <person name="Anderson W.W."/>
            <person name="Aquadro C.F."/>
            <person name="Ardell D.H."/>
            <person name="Arguello R."/>
            <person name="Artieri C.G."/>
            <person name="Barbash D.A."/>
            <person name="Barker D."/>
            <person name="Barsanti P."/>
            <person name="Batterham P."/>
            <person name="Batzoglou S."/>
            <person name="Begun D."/>
            <person name="Bhutkar A."/>
            <person name="Blanco E."/>
            <person name="Bosak S.A."/>
            <person name="Bradley R.K."/>
            <person name="Brand A.D."/>
            <person name="Brent M.R."/>
            <person name="Brooks A.N."/>
            <person name="Brown R.H."/>
            <person name="Butlin R.K."/>
            <person name="Caggese C."/>
            <person name="Calvi B.R."/>
            <person name="Bernardo de Carvalho A."/>
            <person name="Caspi A."/>
            <person name="Castrezana S."/>
            <person name="Celniker S.E."/>
            <person name="Chang J.L."/>
            <person name="Chapple C."/>
            <person name="Chatterji S."/>
            <person name="Chinwalla A."/>
            <person name="Civetta A."/>
            <person name="Clifton S.W."/>
            <person name="Comeron J.M."/>
            <person name="Costello J.C."/>
            <person name="Coyne J.A."/>
            <person name="Daub J."/>
            <person name="David R.G."/>
            <person name="Delcher A.L."/>
            <person name="Delehaunty K."/>
            <person name="Do C.B."/>
            <person name="Ebling H."/>
            <person name="Edwards K."/>
            <person name="Eickbush T."/>
            <person name="Evans J.D."/>
            <person name="Filipski A."/>
            <person name="Findeiss S."/>
            <person name="Freyhult E."/>
            <person name="Fulton L."/>
            <person name="Fulton R."/>
            <person name="Garcia A.C."/>
            <person name="Gardiner A."/>
            <person name="Garfield D.A."/>
            <person name="Garvin B.E."/>
            <person name="Gibson G."/>
            <person name="Gilbert D."/>
            <person name="Gnerre S."/>
            <person name="Godfrey J."/>
            <person name="Good R."/>
            <person name="Gotea V."/>
            <person name="Gravely B."/>
            <person name="Greenberg A.J."/>
            <person name="Griffiths-Jones S."/>
            <person name="Gross S."/>
            <person name="Guigo R."/>
            <person name="Gustafson E.A."/>
            <person name="Haerty W."/>
            <person name="Hahn M.W."/>
            <person name="Halligan D.L."/>
            <person name="Halpern A.L."/>
            <person name="Halter G.M."/>
            <person name="Han M.V."/>
            <person name="Heger A."/>
            <person name="Hillier L."/>
            <person name="Hinrichs A.S."/>
            <person name="Holmes I."/>
            <person name="Hoskins R.A."/>
            <person name="Hubisz M.J."/>
            <person name="Hultmark D."/>
            <person name="Huntley M.A."/>
            <person name="Jaffe D.B."/>
            <person name="Jagadeeshan S."/>
            <person name="Jeck W.R."/>
            <person name="Johnson J."/>
            <person name="Jones C.D."/>
            <person name="Jordan W.C."/>
            <person name="Karpen G.H."/>
            <person name="Kataoka E."/>
            <person name="Keightley P.D."/>
            <person name="Kheradpour P."/>
            <person name="Kirkness E.F."/>
            <person name="Koerich L.B."/>
            <person name="Kristiansen K."/>
            <person name="Kudrna D."/>
            <person name="Kulathinal R.J."/>
            <person name="Kumar S."/>
            <person name="Kwok R."/>
            <person name="Lander E."/>
            <person name="Langley C.H."/>
            <person name="Lapoint R."/>
            <person name="Lazzaro B.P."/>
            <person name="Lee S.J."/>
            <person name="Levesque L."/>
            <person name="Li R."/>
            <person name="Lin C.F."/>
            <person name="Lin M.F."/>
            <person name="Lindblad-Toh K."/>
            <person name="Llopart A."/>
            <person name="Long M."/>
            <person name="Low L."/>
            <person name="Lozovsky E."/>
            <person name="Lu J."/>
            <person name="Luo M."/>
            <person name="Machado C.A."/>
            <person name="Makalowski W."/>
            <person name="Marzo M."/>
            <person name="Matsuda M."/>
            <person name="Matzkin L."/>
            <person name="McAllister B."/>
            <person name="McBride C.S."/>
            <person name="McKernan B."/>
            <person name="McKernan K."/>
            <person name="Mendez-Lago M."/>
            <person name="Minx P."/>
            <person name="Mollenhauer M.U."/>
            <person name="Montooth K."/>
            <person name="Mount S.M."/>
            <person name="Mu X."/>
            <person name="Myers E."/>
            <person name="Negre B."/>
            <person name="Newfeld S."/>
            <person name="Nielsen R."/>
            <person name="Noor M.A."/>
            <person name="O'Grady P."/>
            <person name="Pachter L."/>
            <person name="Papaceit M."/>
            <person name="Parisi M.J."/>
            <person name="Parisi M."/>
            <person name="Parts L."/>
            <person name="Pedersen J.S."/>
            <person name="Pesole G."/>
            <person name="Phillippy A.M."/>
            <person name="Ponting C.P."/>
            <person name="Pop M."/>
            <person name="Porcelli D."/>
            <person name="Powell J.R."/>
            <person name="Prohaska S."/>
            <person name="Pruitt K."/>
            <person name="Puig M."/>
            <person name="Quesneville H."/>
            <person name="Ram K.R."/>
            <person name="Rand D."/>
            <person name="Rasmussen M.D."/>
            <person name="Reed L.K."/>
            <person name="Reenan R."/>
            <person name="Reily A."/>
            <person name="Remington K.A."/>
            <person name="Rieger T.T."/>
            <person name="Ritchie M.G."/>
            <person name="Robin C."/>
            <person name="Rogers Y.H."/>
            <person name="Rohde C."/>
            <person name="Rozas J."/>
            <person name="Rubenfield M.J."/>
            <person name="Ruiz A."/>
            <person name="Russo S."/>
            <person name="Salzberg S.L."/>
            <person name="Sanchez-Gracia A."/>
            <person name="Saranga D.J."/>
            <person name="Sato H."/>
            <person name="Schaeffer S.W."/>
            <person name="Schatz M.C."/>
            <person name="Schlenke T."/>
            <person name="Schwartz R."/>
            <person name="Segarra C."/>
            <person name="Singh R.S."/>
            <person name="Sirot L."/>
            <person name="Sirota M."/>
            <person name="Sisneros N.B."/>
            <person name="Smith C.D."/>
            <person name="Smith T.F."/>
            <person name="Spieth J."/>
            <person name="Stage D.E."/>
            <person name="Stark A."/>
            <person name="Stephan W."/>
            <person name="Strausberg R.L."/>
            <person name="Strempel S."/>
            <person name="Sturgill D."/>
            <person name="Sutton G."/>
            <person name="Sutton G.G."/>
            <person name="Tao W."/>
            <person name="Teichmann S."/>
            <person name="Tobari Y.N."/>
            <person name="Tomimura Y."/>
            <person name="Tsolas J.M."/>
            <person name="Valente V.L."/>
            <person name="Venter E."/>
            <person name="Venter J.C."/>
            <person name="Vicario S."/>
            <person name="Vieira F.G."/>
            <person name="Vilella A.J."/>
            <person name="Villasante A."/>
            <person name="Walenz B."/>
            <person name="Wang J."/>
            <person name="Wasserman M."/>
            <person name="Watts T."/>
            <person name="Wilson D."/>
            <person name="Wilson R.K."/>
            <person name="Wing R.A."/>
            <person name="Wolfner M.F."/>
            <person name="Wong A."/>
            <person name="Wong G.K."/>
            <person name="Wu C.I."/>
            <person name="Wu G."/>
            <person name="Yamamoto D."/>
            <person name="Yang H.P."/>
            <person name="Yang S.P."/>
            <person name="Yorke J.A."/>
            <person name="Yoshida K."/>
            <person name="Zdobnov E."/>
            <person name="Zhang P."/>
            <person name="Zhang Y."/>
            <person name="Zimin A.V."/>
            <person name="Baldwin J."/>
            <person name="Abdouelleil A."/>
            <person name="Abdulkadir J."/>
            <person name="Abebe A."/>
            <person name="Abera B."/>
            <person name="Abreu J."/>
            <person name="Acer S.C."/>
            <person name="Aftuck L."/>
            <person name="Alexander A."/>
            <person name="An P."/>
            <person name="Anderson E."/>
            <person name="Anderson S."/>
            <person name="Arachi H."/>
            <person name="Azer M."/>
            <person name="Bachantsang P."/>
            <person name="Barry A."/>
            <person name="Bayul T."/>
            <person name="Berlin A."/>
            <person name="Bessette D."/>
            <person name="Bloom T."/>
            <person name="Blye J."/>
            <person name="Boguslavskiy L."/>
            <person name="Bonnet C."/>
            <person name="Boukhgalter B."/>
            <person name="Bourzgui I."/>
            <person name="Brown A."/>
            <person name="Cahill P."/>
            <person name="Channer S."/>
            <person name="Cheshatsang Y."/>
            <person name="Chuda L."/>
            <person name="Citroen M."/>
            <person name="Collymore A."/>
            <person name="Cooke P."/>
            <person name="Costello M."/>
            <person name="D'Aco K."/>
            <person name="Daza R."/>
            <person name="De Haan G."/>
            <person name="DeGray S."/>
            <person name="DeMaso C."/>
            <person name="Dhargay N."/>
            <person name="Dooley K."/>
            <person name="Dooley E."/>
            <person name="Doricent M."/>
            <person name="Dorje P."/>
            <person name="Dorjee K."/>
            <person name="Dupes A."/>
            <person name="Elong R."/>
            <person name="Falk J."/>
            <person name="Farina A."/>
            <person name="Faro S."/>
            <person name="Ferguson D."/>
            <person name="Fisher S."/>
            <person name="Foley C.D."/>
            <person name="Franke A."/>
            <person name="Friedrich D."/>
            <person name="Gadbois L."/>
            <person name="Gearin G."/>
            <person name="Gearin C.R."/>
            <person name="Giannoukos G."/>
            <person name="Goode T."/>
            <person name="Graham J."/>
            <person name="Grandbois E."/>
            <person name="Grewal S."/>
            <person name="Gyaltsen K."/>
            <person name="Hafez N."/>
            <person name="Hagos B."/>
            <person name="Hall J."/>
            <person name="Henson C."/>
            <person name="Hollinger A."/>
            <person name="Honan T."/>
            <person name="Huard M.D."/>
            <person name="Hughes L."/>
            <person name="Hurhula B."/>
            <person name="Husby M.E."/>
            <person name="Kamat A."/>
            <person name="Kanga B."/>
            <person name="Kashin S."/>
            <person name="Khazanovich D."/>
            <person name="Kisner P."/>
            <person name="Lance K."/>
            <person name="Lara M."/>
            <person name="Lee W."/>
            <person name="Lennon N."/>
            <person name="Letendre F."/>
            <person name="LeVine R."/>
            <person name="Lipovsky A."/>
            <person name="Liu X."/>
            <person name="Liu J."/>
            <person name="Liu S."/>
            <person name="Lokyitsang T."/>
            <person name="Lokyitsang Y."/>
            <person name="Lubonja R."/>
            <person name="Lui A."/>
            <person name="MacDonald P."/>
            <person name="Magnisalis V."/>
            <person name="Maru K."/>
            <person name="Matthews C."/>
            <person name="McCusker W."/>
            <person name="McDonough S."/>
            <person name="Mehta T."/>
            <person name="Meldrim J."/>
            <person name="Meneus L."/>
            <person name="Mihai O."/>
            <person name="Mihalev A."/>
            <person name="Mihova T."/>
            <person name="Mittelman R."/>
            <person name="Mlenga V."/>
            <person name="Montmayeur A."/>
            <person name="Mulrain L."/>
            <person name="Navidi A."/>
            <person name="Naylor J."/>
            <person name="Negash T."/>
            <person name="Nguyen T."/>
            <person name="Nguyen N."/>
            <person name="Nicol R."/>
            <person name="Norbu C."/>
            <person name="Norbu N."/>
            <person name="Novod N."/>
            <person name="O'Neill B."/>
            <person name="Osman S."/>
            <person name="Markiewicz E."/>
            <person name="Oyono O.L."/>
            <person name="Patti C."/>
            <person name="Phunkhang P."/>
            <person name="Pierre F."/>
            <person name="Priest M."/>
            <person name="Raghuraman S."/>
            <person name="Rege F."/>
            <person name="Reyes R."/>
            <person name="Rise C."/>
            <person name="Rogov P."/>
            <person name="Ross K."/>
            <person name="Ryan E."/>
            <person name="Settipalli S."/>
            <person name="Shea T."/>
            <person name="Sherpa N."/>
            <person name="Shi L."/>
            <person name="Shih D."/>
            <person name="Sparrow T."/>
            <person name="Spaulding J."/>
            <person name="Stalker J."/>
            <person name="Stange-Thomann N."/>
            <person name="Stavropoulos S."/>
            <person name="Stone C."/>
            <person name="Strader C."/>
            <person name="Tesfaye S."/>
            <person name="Thomson T."/>
            <person name="Thoulutsang Y."/>
            <person name="Thoulutsang D."/>
            <person name="Topham K."/>
            <person name="Topping I."/>
            <person name="Tsamla T."/>
            <person name="Vassiliev H."/>
            <person name="Vo A."/>
            <person name="Wangchuk T."/>
            <person name="Wangdi T."/>
            <person name="Weiand M."/>
            <person name="Wilkinson J."/>
            <person name="Wilson A."/>
            <person name="Yadav S."/>
            <person name="Young G."/>
            <person name="Yu Q."/>
            <person name="Zembek L."/>
            <person name="Zhong D."/>
            <person name="Zimmer A."/>
            <person name="Zwirko Z."/>
            <person name="Jaffe D.B."/>
            <person name="Alvarez P."/>
            <person name="Brockman W."/>
            <person name="Butler J."/>
            <person name="Chin C."/>
            <person name="Gnerre S."/>
            <person name="Grabherr M."/>
            <person name="Kleber M."/>
            <person name="Mauceli E."/>
            <person name="MacCallum I."/>
        </authorList>
    </citation>
    <scope>NUCLEOTIDE SEQUENCE [LARGE SCALE GENOMIC DNA]</scope>
    <source>
        <strain evidence="8">Tucson 15010-1051.87</strain>
    </source>
</reference>
<evidence type="ECO:0008006" key="9">
    <source>
        <dbReference type="Google" id="ProtNLM"/>
    </source>
</evidence>
<gene>
    <name evidence="7" type="primary">Dvir\GJ14357</name>
    <name evidence="7" type="ORF">Dvir_GJ14357</name>
</gene>
<evidence type="ECO:0000256" key="5">
    <source>
        <dbReference type="ARBA" id="ARBA00023136"/>
    </source>
</evidence>
<evidence type="ECO:0000256" key="3">
    <source>
        <dbReference type="ARBA" id="ARBA00022692"/>
    </source>
</evidence>
<feature type="transmembrane region" description="Helical" evidence="6">
    <location>
        <begin position="175"/>
        <end position="195"/>
    </location>
</feature>
<proteinExistence type="predicted"/>
<dbReference type="EMBL" id="CH940656">
    <property type="protein sequence ID" value="EDW58321.2"/>
    <property type="molecule type" value="Genomic_DNA"/>
</dbReference>
<name>B4MB50_DROVI</name>
<evidence type="ECO:0000256" key="2">
    <source>
        <dbReference type="ARBA" id="ARBA00022475"/>
    </source>
</evidence>
<dbReference type="InParanoid" id="B4MB50"/>
<dbReference type="FunCoup" id="B4MB50">
    <property type="interactions" value="9"/>
</dbReference>
<comment type="subcellular location">
    <subcellularLocation>
        <location evidence="1">Cell membrane</location>
        <topology evidence="1">Multi-pass membrane protein</topology>
    </subcellularLocation>
</comment>
<keyword evidence="8" id="KW-1185">Reference proteome</keyword>
<dbReference type="Proteomes" id="UP000008792">
    <property type="component" value="Unassembled WGS sequence"/>
</dbReference>
<dbReference type="OrthoDB" id="6366728at2759"/>
<keyword evidence="3 6" id="KW-0812">Transmembrane</keyword>
<protein>
    <recommendedName>
        <fullName evidence="9">Gustatory receptor</fullName>
    </recommendedName>
</protein>
<keyword evidence="4 6" id="KW-1133">Transmembrane helix</keyword>
<sequence length="289" mass="33923">MGLFSWNPIQGKNMLVQLLIVTLIFMLTLFGLFANRYSWRGRKRFVFSKKYLAYAMLVTVLFSSVYIRQMYLDYTNAQLNLRDAVKLYSYMNTTVAILNFVTQMLLSKKVARMMSNVPLFETLNELHIDINKIKKSVILALIKVIGFPLALEIALVLQQKRSEPQLHWTWSLYKLFPMIISNFLNNCYFGAMIIAKNIMETLNERLKMLVQQVNFMQQEIHKNLYSKYHRIQHYCTLADELDVLAVKYKNYMHSSYEVHGFDFTLNSPIANLPSARNHCGDFKSVLRYC</sequence>
<evidence type="ECO:0000313" key="7">
    <source>
        <dbReference type="EMBL" id="EDW58321.2"/>
    </source>
</evidence>
<accession>B4MB50</accession>
<feature type="transmembrane region" description="Helical" evidence="6">
    <location>
        <begin position="51"/>
        <end position="67"/>
    </location>
</feature>
<evidence type="ECO:0000256" key="1">
    <source>
        <dbReference type="ARBA" id="ARBA00004651"/>
    </source>
</evidence>
<evidence type="ECO:0000256" key="4">
    <source>
        <dbReference type="ARBA" id="ARBA00022989"/>
    </source>
</evidence>
<dbReference type="GO" id="GO:0005886">
    <property type="term" value="C:plasma membrane"/>
    <property type="evidence" value="ECO:0007669"/>
    <property type="project" value="UniProtKB-SubCell"/>
</dbReference>
<organism evidence="7 8">
    <name type="scientific">Drosophila virilis</name>
    <name type="common">Fruit fly</name>
    <dbReference type="NCBI Taxonomy" id="7244"/>
    <lineage>
        <taxon>Eukaryota</taxon>
        <taxon>Metazoa</taxon>
        <taxon>Ecdysozoa</taxon>
        <taxon>Arthropoda</taxon>
        <taxon>Hexapoda</taxon>
        <taxon>Insecta</taxon>
        <taxon>Pterygota</taxon>
        <taxon>Neoptera</taxon>
        <taxon>Endopterygota</taxon>
        <taxon>Diptera</taxon>
        <taxon>Brachycera</taxon>
        <taxon>Muscomorpha</taxon>
        <taxon>Ephydroidea</taxon>
        <taxon>Drosophilidae</taxon>
        <taxon>Drosophila</taxon>
    </lineage>
</organism>
<evidence type="ECO:0000256" key="6">
    <source>
        <dbReference type="SAM" id="Phobius"/>
    </source>
</evidence>
<dbReference type="InterPro" id="IPR013604">
    <property type="entry name" value="7TM_chemorcpt"/>
</dbReference>
<feature type="transmembrane region" description="Helical" evidence="6">
    <location>
        <begin position="15"/>
        <end position="39"/>
    </location>
</feature>
<dbReference type="eggNOG" id="ENOG502TD1C">
    <property type="taxonomic scope" value="Eukaryota"/>
</dbReference>
<dbReference type="Pfam" id="PF08395">
    <property type="entry name" value="7tm_7"/>
    <property type="match status" value="1"/>
</dbReference>
<keyword evidence="5 6" id="KW-0472">Membrane</keyword>
<feature type="transmembrane region" description="Helical" evidence="6">
    <location>
        <begin position="87"/>
        <end position="106"/>
    </location>
</feature>
<evidence type="ECO:0000313" key="8">
    <source>
        <dbReference type="Proteomes" id="UP000008792"/>
    </source>
</evidence>
<dbReference type="HOGENOM" id="CLU_720168_0_0_1"/>
<dbReference type="KEGG" id="dvi:6635159"/>
<dbReference type="GO" id="GO:0050909">
    <property type="term" value="P:sensory perception of taste"/>
    <property type="evidence" value="ECO:0007669"/>
    <property type="project" value="InterPro"/>
</dbReference>
<feature type="transmembrane region" description="Helical" evidence="6">
    <location>
        <begin position="137"/>
        <end position="155"/>
    </location>
</feature>
<keyword evidence="2" id="KW-1003">Cell membrane</keyword>